<keyword evidence="6 8" id="KW-0472">Membrane</keyword>
<dbReference type="SUPFAM" id="SSF82689">
    <property type="entry name" value="Mechanosensitive channel protein MscS (YggB), C-terminal domain"/>
    <property type="match status" value="1"/>
</dbReference>
<feature type="transmembrane region" description="Helical" evidence="8">
    <location>
        <begin position="77"/>
        <end position="96"/>
    </location>
</feature>
<feature type="domain" description="Mechanosensitive ion channel MscS C-terminal" evidence="10">
    <location>
        <begin position="193"/>
        <end position="280"/>
    </location>
</feature>
<dbReference type="Pfam" id="PF21082">
    <property type="entry name" value="MS_channel_3rd"/>
    <property type="match status" value="1"/>
</dbReference>
<reference evidence="12 13" key="1">
    <citation type="journal article" date="2013" name="Genome Announc.">
        <title>Draft genome sequences for three mercury-methylating, sulfate-reducing bacteria.</title>
        <authorList>
            <person name="Brown S.D."/>
            <person name="Hurt R.A.Jr."/>
            <person name="Gilmour C.C."/>
            <person name="Elias D.A."/>
        </authorList>
    </citation>
    <scope>NUCLEOTIDE SEQUENCE [LARGE SCALE GENOMIC DNA]</scope>
    <source>
        <strain evidence="12 13">DSM 16529</strain>
    </source>
</reference>
<accession>S7T8I0</accession>
<dbReference type="SUPFAM" id="SSF50182">
    <property type="entry name" value="Sm-like ribonucleoproteins"/>
    <property type="match status" value="1"/>
</dbReference>
<evidence type="ECO:0000256" key="2">
    <source>
        <dbReference type="ARBA" id="ARBA00008017"/>
    </source>
</evidence>
<dbReference type="InterPro" id="IPR006685">
    <property type="entry name" value="MscS_channel_2nd"/>
</dbReference>
<feature type="domain" description="Mechanosensitive ion channel transmembrane helices 2/3" evidence="11">
    <location>
        <begin position="82"/>
        <end position="121"/>
    </location>
</feature>
<dbReference type="AlphaFoldDB" id="S7T8I0"/>
<evidence type="ECO:0000313" key="13">
    <source>
        <dbReference type="Proteomes" id="UP000014975"/>
    </source>
</evidence>
<dbReference type="EMBL" id="ATHI01000026">
    <property type="protein sequence ID" value="EPR32896.1"/>
    <property type="molecule type" value="Genomic_DNA"/>
</dbReference>
<dbReference type="SUPFAM" id="SSF82861">
    <property type="entry name" value="Mechanosensitive channel protein MscS (YggB), transmembrane region"/>
    <property type="match status" value="1"/>
</dbReference>
<dbReference type="OrthoDB" id="9784565at2"/>
<dbReference type="PANTHER" id="PTHR30460">
    <property type="entry name" value="MODERATE CONDUCTANCE MECHANOSENSITIVE CHANNEL YBIO"/>
    <property type="match status" value="1"/>
</dbReference>
<evidence type="ECO:0000256" key="4">
    <source>
        <dbReference type="ARBA" id="ARBA00022692"/>
    </source>
</evidence>
<evidence type="ECO:0000256" key="1">
    <source>
        <dbReference type="ARBA" id="ARBA00004651"/>
    </source>
</evidence>
<keyword evidence="13" id="KW-1185">Reference proteome</keyword>
<feature type="transmembrane region" description="Helical" evidence="8">
    <location>
        <begin position="34"/>
        <end position="56"/>
    </location>
</feature>
<dbReference type="InterPro" id="IPR011066">
    <property type="entry name" value="MscS_channel_C_sf"/>
</dbReference>
<organism evidence="12 13">
    <name type="scientific">Alkalidesulfovibrio alkalitolerans DSM 16529</name>
    <dbReference type="NCBI Taxonomy" id="1121439"/>
    <lineage>
        <taxon>Bacteria</taxon>
        <taxon>Pseudomonadati</taxon>
        <taxon>Thermodesulfobacteriota</taxon>
        <taxon>Desulfovibrionia</taxon>
        <taxon>Desulfovibrionales</taxon>
        <taxon>Desulfovibrionaceae</taxon>
        <taxon>Alkalidesulfovibrio</taxon>
    </lineage>
</organism>
<protein>
    <submittedName>
        <fullName evidence="12">MscS Mechanosensitive ion channel</fullName>
    </submittedName>
</protein>
<keyword evidence="3" id="KW-1003">Cell membrane</keyword>
<dbReference type="InterPro" id="IPR023408">
    <property type="entry name" value="MscS_beta-dom_sf"/>
</dbReference>
<feature type="domain" description="Mechanosensitive ion channel MscS" evidence="9">
    <location>
        <begin position="122"/>
        <end position="186"/>
    </location>
</feature>
<dbReference type="GO" id="GO:0008381">
    <property type="term" value="F:mechanosensitive monoatomic ion channel activity"/>
    <property type="evidence" value="ECO:0007669"/>
    <property type="project" value="InterPro"/>
</dbReference>
<proteinExistence type="inferred from homology"/>
<dbReference type="InterPro" id="IPR049278">
    <property type="entry name" value="MS_channel_C"/>
</dbReference>
<dbReference type="Gene3D" id="2.30.30.60">
    <property type="match status" value="1"/>
</dbReference>
<evidence type="ECO:0000259" key="9">
    <source>
        <dbReference type="Pfam" id="PF00924"/>
    </source>
</evidence>
<feature type="compositionally biased region" description="Low complexity" evidence="7">
    <location>
        <begin position="309"/>
        <end position="327"/>
    </location>
</feature>
<feature type="transmembrane region" description="Helical" evidence="8">
    <location>
        <begin position="102"/>
        <end position="124"/>
    </location>
</feature>
<dbReference type="Gene3D" id="1.10.287.1260">
    <property type="match status" value="1"/>
</dbReference>
<dbReference type="Pfam" id="PF21088">
    <property type="entry name" value="MS_channel_1st"/>
    <property type="match status" value="1"/>
</dbReference>
<evidence type="ECO:0000313" key="12">
    <source>
        <dbReference type="EMBL" id="EPR32896.1"/>
    </source>
</evidence>
<dbReference type="InterPro" id="IPR049142">
    <property type="entry name" value="MS_channel_1st"/>
</dbReference>
<keyword evidence="4 8" id="KW-0812">Transmembrane</keyword>
<keyword evidence="5 8" id="KW-1133">Transmembrane helix</keyword>
<evidence type="ECO:0000256" key="6">
    <source>
        <dbReference type="ARBA" id="ARBA00023136"/>
    </source>
</evidence>
<dbReference type="Proteomes" id="UP000014975">
    <property type="component" value="Unassembled WGS sequence"/>
</dbReference>
<dbReference type="InterPro" id="IPR010920">
    <property type="entry name" value="LSM_dom_sf"/>
</dbReference>
<evidence type="ECO:0000259" key="10">
    <source>
        <dbReference type="Pfam" id="PF21082"/>
    </source>
</evidence>
<evidence type="ECO:0000259" key="11">
    <source>
        <dbReference type="Pfam" id="PF21088"/>
    </source>
</evidence>
<dbReference type="PANTHER" id="PTHR30460:SF0">
    <property type="entry name" value="MODERATE CONDUCTANCE MECHANOSENSITIVE CHANNEL YBIO"/>
    <property type="match status" value="1"/>
</dbReference>
<evidence type="ECO:0000256" key="5">
    <source>
        <dbReference type="ARBA" id="ARBA00022989"/>
    </source>
</evidence>
<comment type="subcellular location">
    <subcellularLocation>
        <location evidence="1">Cell membrane</location>
        <topology evidence="1">Multi-pass membrane protein</topology>
    </subcellularLocation>
</comment>
<dbReference type="eggNOG" id="COG0668">
    <property type="taxonomic scope" value="Bacteria"/>
</dbReference>
<dbReference type="GO" id="GO:0005886">
    <property type="term" value="C:plasma membrane"/>
    <property type="evidence" value="ECO:0007669"/>
    <property type="project" value="UniProtKB-SubCell"/>
</dbReference>
<evidence type="ECO:0000256" key="7">
    <source>
        <dbReference type="SAM" id="MobiDB-lite"/>
    </source>
</evidence>
<dbReference type="RefSeq" id="WP_020887031.1">
    <property type="nucleotide sequence ID" value="NZ_ATHI01000026.1"/>
</dbReference>
<dbReference type="PATRIC" id="fig|1121439.3.peg.1686"/>
<dbReference type="STRING" id="1121439.dsat_0337"/>
<dbReference type="Gene3D" id="3.30.70.100">
    <property type="match status" value="1"/>
</dbReference>
<dbReference type="InterPro" id="IPR011014">
    <property type="entry name" value="MscS_channel_TM-2"/>
</dbReference>
<dbReference type="Pfam" id="PF00924">
    <property type="entry name" value="MS_channel_2nd"/>
    <property type="match status" value="1"/>
</dbReference>
<dbReference type="InterPro" id="IPR045276">
    <property type="entry name" value="YbiO_bact"/>
</dbReference>
<gene>
    <name evidence="12" type="ORF">dsat_0337</name>
</gene>
<feature type="region of interest" description="Disordered" evidence="7">
    <location>
        <begin position="286"/>
        <end position="327"/>
    </location>
</feature>
<sequence>MDILEANLLDGLARDATLWIDLAGKWAIGNGLRILLVLCLIVLAVKVGARLMGLLFARISRGRDVEYCKRIDTLHSIVAFTLKAGLTTIGVFVVLGQLGIDIAPILAAAGILGLAVGFGAQTLVQDVISGFFLLVEDQVRVGDVVQIGDKGGLVEKITLRLIVLRDMAGNVHYIRNGTVGVVTNMTKDYSRYVFDIGVAYKEDVDRVIEVVKKVDEDMRADPEFGRDILDPIEILGVDRFEDSAVVIRARTKTVPIRQWAVGREFNKRLKKRFDTEGIEIPFPHRTIYWGEGHSPREQRDPATPRPKPAEASPAQSSAAPTADSEGG</sequence>
<name>S7T8I0_9BACT</name>
<comment type="caution">
    <text evidence="12">The sequence shown here is derived from an EMBL/GenBank/DDBJ whole genome shotgun (WGS) entry which is preliminary data.</text>
</comment>
<feature type="compositionally biased region" description="Basic and acidic residues" evidence="7">
    <location>
        <begin position="293"/>
        <end position="302"/>
    </location>
</feature>
<evidence type="ECO:0000256" key="8">
    <source>
        <dbReference type="SAM" id="Phobius"/>
    </source>
</evidence>
<evidence type="ECO:0000256" key="3">
    <source>
        <dbReference type="ARBA" id="ARBA00022475"/>
    </source>
</evidence>
<comment type="similarity">
    <text evidence="2">Belongs to the MscS (TC 1.A.23) family.</text>
</comment>